<evidence type="ECO:0000256" key="3">
    <source>
        <dbReference type="ARBA" id="ARBA00023157"/>
    </source>
</evidence>
<reference evidence="6" key="1">
    <citation type="submission" date="2020-10" db="EMBL/GenBank/DDBJ databases">
        <authorList>
            <person name="Gilroy R."/>
        </authorList>
    </citation>
    <scope>NUCLEOTIDE SEQUENCE</scope>
    <source>
        <strain evidence="6">15467</strain>
    </source>
</reference>
<dbReference type="CDD" id="cd02966">
    <property type="entry name" value="TlpA_like_family"/>
    <property type="match status" value="1"/>
</dbReference>
<comment type="subcellular location">
    <subcellularLocation>
        <location evidence="1">Cell envelope</location>
    </subcellularLocation>
</comment>
<feature type="domain" description="Thioredoxin" evidence="5">
    <location>
        <begin position="238"/>
        <end position="378"/>
    </location>
</feature>
<evidence type="ECO:0000256" key="4">
    <source>
        <dbReference type="ARBA" id="ARBA00023284"/>
    </source>
</evidence>
<dbReference type="GO" id="GO:0017004">
    <property type="term" value="P:cytochrome complex assembly"/>
    <property type="evidence" value="ECO:0007669"/>
    <property type="project" value="UniProtKB-KW"/>
</dbReference>
<accession>A0A9D9GW75</accession>
<dbReference type="PROSITE" id="PS00194">
    <property type="entry name" value="THIOREDOXIN_1"/>
    <property type="match status" value="1"/>
</dbReference>
<dbReference type="InterPro" id="IPR050553">
    <property type="entry name" value="Thioredoxin_ResA/DsbE_sf"/>
</dbReference>
<keyword evidence="4" id="KW-0676">Redox-active center</keyword>
<proteinExistence type="predicted"/>
<gene>
    <name evidence="6" type="ORF">IAC68_05265</name>
</gene>
<keyword evidence="2" id="KW-0201">Cytochrome c-type biogenesis</keyword>
<evidence type="ECO:0000313" key="6">
    <source>
        <dbReference type="EMBL" id="MBO8429320.1"/>
    </source>
</evidence>
<dbReference type="InterPro" id="IPR017937">
    <property type="entry name" value="Thioredoxin_CS"/>
</dbReference>
<evidence type="ECO:0000256" key="1">
    <source>
        <dbReference type="ARBA" id="ARBA00004196"/>
    </source>
</evidence>
<organism evidence="6 7">
    <name type="scientific">Candidatus Egerieousia excrementavium</name>
    <dbReference type="NCBI Taxonomy" id="2840778"/>
    <lineage>
        <taxon>Bacteria</taxon>
        <taxon>Pseudomonadati</taxon>
        <taxon>Bacteroidota</taxon>
        <taxon>Bacteroidia</taxon>
        <taxon>Bacteroidales</taxon>
        <taxon>Candidatus Egerieousia</taxon>
    </lineage>
</organism>
<dbReference type="InterPro" id="IPR036249">
    <property type="entry name" value="Thioredoxin-like_sf"/>
</dbReference>
<evidence type="ECO:0000259" key="5">
    <source>
        <dbReference type="PROSITE" id="PS51352"/>
    </source>
</evidence>
<dbReference type="PROSITE" id="PS51352">
    <property type="entry name" value="THIOREDOXIN_2"/>
    <property type="match status" value="1"/>
</dbReference>
<dbReference type="PROSITE" id="PS51257">
    <property type="entry name" value="PROKAR_LIPOPROTEIN"/>
    <property type="match status" value="1"/>
</dbReference>
<dbReference type="InterPro" id="IPR025380">
    <property type="entry name" value="DUF4369"/>
</dbReference>
<evidence type="ECO:0000313" key="7">
    <source>
        <dbReference type="Proteomes" id="UP000823635"/>
    </source>
</evidence>
<dbReference type="EMBL" id="JADINB010000120">
    <property type="protein sequence ID" value="MBO8429320.1"/>
    <property type="molecule type" value="Genomic_DNA"/>
</dbReference>
<name>A0A9D9GW75_9BACT</name>
<dbReference type="SUPFAM" id="SSF52833">
    <property type="entry name" value="Thioredoxin-like"/>
    <property type="match status" value="1"/>
</dbReference>
<protein>
    <submittedName>
        <fullName evidence="6">AhpC/TSA family protein</fullName>
    </submittedName>
</protein>
<dbReference type="Pfam" id="PF00578">
    <property type="entry name" value="AhpC-TSA"/>
    <property type="match status" value="1"/>
</dbReference>
<dbReference type="Gene3D" id="3.40.30.10">
    <property type="entry name" value="Glutaredoxin"/>
    <property type="match status" value="1"/>
</dbReference>
<sequence length="378" mass="42400">MKKLLFISLAIFALSACKSYEKGEYTVNLSMTGDLSIMASDTVYLSNRLENYPFSDTAVLENGKAVFSGVIKTPQTVTVTIMVGDSLSSNPGRLCSFFLEEGETNIEAKVTMGGPEVTITGGQVQATLDSLENVRNTLLSERGFDSLAARFNMMSAEDQQKVQAIYMEVDSMVNAAEKAYIDANPTSLFALDNLYGNFEYMDLDEVVNRIEAFKADMAFAENEVVKEIESVIEIQKGLQVGCTAPDFVQNDPEGNPVRFSDIYSKNKVTMIDFWASWCGPCRAFNPELVNIYKQYHRKGLEILAVSLDRDKDSWLKAIKDDNLTWKHVSDLGLWNNQVAQTYRIRYIPQNVFVDKDGKIIAKQLSSKDEIVKLLEEYL</sequence>
<dbReference type="Pfam" id="PF14289">
    <property type="entry name" value="DUF4369"/>
    <property type="match status" value="1"/>
</dbReference>
<comment type="caution">
    <text evidence="6">The sequence shown here is derived from an EMBL/GenBank/DDBJ whole genome shotgun (WGS) entry which is preliminary data.</text>
</comment>
<reference evidence="6" key="2">
    <citation type="journal article" date="2021" name="PeerJ">
        <title>Extensive microbial diversity within the chicken gut microbiome revealed by metagenomics and culture.</title>
        <authorList>
            <person name="Gilroy R."/>
            <person name="Ravi A."/>
            <person name="Getino M."/>
            <person name="Pursley I."/>
            <person name="Horton D.L."/>
            <person name="Alikhan N.F."/>
            <person name="Baker D."/>
            <person name="Gharbi K."/>
            <person name="Hall N."/>
            <person name="Watson M."/>
            <person name="Adriaenssens E.M."/>
            <person name="Foster-Nyarko E."/>
            <person name="Jarju S."/>
            <person name="Secka A."/>
            <person name="Antonio M."/>
            <person name="Oren A."/>
            <person name="Chaudhuri R.R."/>
            <person name="La Ragione R."/>
            <person name="Hildebrand F."/>
            <person name="Pallen M.J."/>
        </authorList>
    </citation>
    <scope>NUCLEOTIDE SEQUENCE</scope>
    <source>
        <strain evidence="6">15467</strain>
    </source>
</reference>
<dbReference type="InterPro" id="IPR000866">
    <property type="entry name" value="AhpC/TSA"/>
</dbReference>
<dbReference type="InterPro" id="IPR013766">
    <property type="entry name" value="Thioredoxin_domain"/>
</dbReference>
<dbReference type="Proteomes" id="UP000823635">
    <property type="component" value="Unassembled WGS sequence"/>
</dbReference>
<dbReference type="GO" id="GO:0030313">
    <property type="term" value="C:cell envelope"/>
    <property type="evidence" value="ECO:0007669"/>
    <property type="project" value="UniProtKB-SubCell"/>
</dbReference>
<evidence type="ECO:0000256" key="2">
    <source>
        <dbReference type="ARBA" id="ARBA00022748"/>
    </source>
</evidence>
<dbReference type="AlphaFoldDB" id="A0A9D9GW75"/>
<dbReference type="PANTHER" id="PTHR42852:SF6">
    <property type="entry name" value="THIOL:DISULFIDE INTERCHANGE PROTEIN DSBE"/>
    <property type="match status" value="1"/>
</dbReference>
<dbReference type="PANTHER" id="PTHR42852">
    <property type="entry name" value="THIOL:DISULFIDE INTERCHANGE PROTEIN DSBE"/>
    <property type="match status" value="1"/>
</dbReference>
<keyword evidence="3" id="KW-1015">Disulfide bond</keyword>